<dbReference type="Proteomes" id="UP001499843">
    <property type="component" value="Unassembled WGS sequence"/>
</dbReference>
<name>A0ABN3CQ08_9ACTN</name>
<proteinExistence type="predicted"/>
<dbReference type="InterPro" id="IPR006656">
    <property type="entry name" value="Mopterin_OxRdtase"/>
</dbReference>
<dbReference type="SMART" id="SM00926">
    <property type="entry name" value="Molybdop_Fe4S4"/>
    <property type="match status" value="1"/>
</dbReference>
<accession>A0ABN3CQ08</accession>
<evidence type="ECO:0000256" key="3">
    <source>
        <dbReference type="ARBA" id="ARBA00023004"/>
    </source>
</evidence>
<protein>
    <recommendedName>
        <fullName evidence="6">4Fe-4S Mo/W bis-MGD-type domain-containing protein</fullName>
    </recommendedName>
</protein>
<comment type="caution">
    <text evidence="7">The sequence shown here is derived from an EMBL/GenBank/DDBJ whole genome shotgun (WGS) entry which is preliminary data.</text>
</comment>
<keyword evidence="1" id="KW-0004">4Fe-4S</keyword>
<dbReference type="InterPro" id="IPR050123">
    <property type="entry name" value="Prok_molybdopt-oxidoreductase"/>
</dbReference>
<evidence type="ECO:0000256" key="2">
    <source>
        <dbReference type="ARBA" id="ARBA00022723"/>
    </source>
</evidence>
<keyword evidence="2" id="KW-0479">Metal-binding</keyword>
<keyword evidence="4" id="KW-0411">Iron-sulfur</keyword>
<dbReference type="Gene3D" id="3.40.50.740">
    <property type="match status" value="1"/>
</dbReference>
<keyword evidence="3" id="KW-0408">Iron</keyword>
<evidence type="ECO:0000259" key="6">
    <source>
        <dbReference type="PROSITE" id="PS51669"/>
    </source>
</evidence>
<dbReference type="RefSeq" id="WP_344484569.1">
    <property type="nucleotide sequence ID" value="NZ_BAAAQX010000021.1"/>
</dbReference>
<reference evidence="7 8" key="1">
    <citation type="journal article" date="2019" name="Int. J. Syst. Evol. Microbiol.">
        <title>The Global Catalogue of Microorganisms (GCM) 10K type strain sequencing project: providing services to taxonomists for standard genome sequencing and annotation.</title>
        <authorList>
            <consortium name="The Broad Institute Genomics Platform"/>
            <consortium name="The Broad Institute Genome Sequencing Center for Infectious Disease"/>
            <person name="Wu L."/>
            <person name="Ma J."/>
        </authorList>
    </citation>
    <scope>NUCLEOTIDE SEQUENCE [LARGE SCALE GENOMIC DNA]</scope>
    <source>
        <strain evidence="7 8">JCM 16114</strain>
    </source>
</reference>
<evidence type="ECO:0000256" key="5">
    <source>
        <dbReference type="SAM" id="MobiDB-lite"/>
    </source>
</evidence>
<feature type="compositionally biased region" description="Low complexity" evidence="5">
    <location>
        <begin position="135"/>
        <end position="155"/>
    </location>
</feature>
<sequence>MPYADRIAEPWGERTPYGPGEPWPVRVDAFLEPGLSERDVDRWVQSASLLHSNGDGMDIAVKDGRIAGVRGRADDRVNHGRLGPKDLYGWQAANAPDRLRRPLVREHGRLVEASWDTAMRRVTGAARRLLDEQGPARSASTPPASSSWRSTTPSP</sequence>
<evidence type="ECO:0000313" key="7">
    <source>
        <dbReference type="EMBL" id="GAA2211468.1"/>
    </source>
</evidence>
<evidence type="ECO:0000256" key="4">
    <source>
        <dbReference type="ARBA" id="ARBA00023014"/>
    </source>
</evidence>
<gene>
    <name evidence="7" type="ORF">GCM10009850_069280</name>
</gene>
<organism evidence="7 8">
    <name type="scientific">Nonomuraea monospora</name>
    <dbReference type="NCBI Taxonomy" id="568818"/>
    <lineage>
        <taxon>Bacteria</taxon>
        <taxon>Bacillati</taxon>
        <taxon>Actinomycetota</taxon>
        <taxon>Actinomycetes</taxon>
        <taxon>Streptosporangiales</taxon>
        <taxon>Streptosporangiaceae</taxon>
        <taxon>Nonomuraea</taxon>
    </lineage>
</organism>
<dbReference type="EMBL" id="BAAAQX010000021">
    <property type="protein sequence ID" value="GAA2211468.1"/>
    <property type="molecule type" value="Genomic_DNA"/>
</dbReference>
<evidence type="ECO:0000256" key="1">
    <source>
        <dbReference type="ARBA" id="ARBA00022485"/>
    </source>
</evidence>
<dbReference type="Gene3D" id="2.20.25.90">
    <property type="entry name" value="ADC-like domains"/>
    <property type="match status" value="1"/>
</dbReference>
<dbReference type="Pfam" id="PF00384">
    <property type="entry name" value="Molybdopterin"/>
    <property type="match status" value="1"/>
</dbReference>
<keyword evidence="8" id="KW-1185">Reference proteome</keyword>
<dbReference type="InterPro" id="IPR006963">
    <property type="entry name" value="Mopterin_OxRdtase_4Fe-4S_dom"/>
</dbReference>
<dbReference type="PANTHER" id="PTHR43105">
    <property type="entry name" value="RESPIRATORY NITRATE REDUCTASE"/>
    <property type="match status" value="1"/>
</dbReference>
<dbReference type="SUPFAM" id="SSF53706">
    <property type="entry name" value="Formate dehydrogenase/DMSO reductase, domains 1-3"/>
    <property type="match status" value="1"/>
</dbReference>
<dbReference type="PANTHER" id="PTHR43105:SF10">
    <property type="entry name" value="NADH-QUINONE OXIDOREDUCTASE SUBUNIT G"/>
    <property type="match status" value="1"/>
</dbReference>
<evidence type="ECO:0000313" key="8">
    <source>
        <dbReference type="Proteomes" id="UP001499843"/>
    </source>
</evidence>
<feature type="domain" description="4Fe-4S Mo/W bis-MGD-type" evidence="6">
    <location>
        <begin position="41"/>
        <end position="97"/>
    </location>
</feature>
<feature type="region of interest" description="Disordered" evidence="5">
    <location>
        <begin position="126"/>
        <end position="155"/>
    </location>
</feature>
<dbReference type="PROSITE" id="PS51669">
    <property type="entry name" value="4FE4S_MOW_BIS_MGD"/>
    <property type="match status" value="1"/>
</dbReference>